<dbReference type="Pfam" id="PF03850">
    <property type="entry name" value="Tfb4"/>
    <property type="match status" value="1"/>
</dbReference>
<dbReference type="Proteomes" id="UP001189429">
    <property type="component" value="Unassembled WGS sequence"/>
</dbReference>
<evidence type="ECO:0000313" key="12">
    <source>
        <dbReference type="EMBL" id="CAK0861290.1"/>
    </source>
</evidence>
<keyword evidence="4 11" id="KW-0227">DNA damage</keyword>
<evidence type="ECO:0000256" key="10">
    <source>
        <dbReference type="ARBA" id="ARBA00023242"/>
    </source>
</evidence>
<sequence>MKRALPDAGEQRGEPRAAPATGPELLVAVLDARLAAESSAEVPALFCLWDSLLVLLRAHGAVGADNRACLFGASSRAVRLLAEGRAAEADWAPARPACAQLCLEEHACDGAPQFALGLSLALCYANRLQREDPALRPRVLAIDCSRGEADLAAQSAAIISCAYAARAAGVPVDCLSLGPAPSAALRQAAALSGGRHLALPAASSGEPLAEVLAPALLFHFLPGVAVRGALNATEDAPSLAAVCACHGEPQEVAFVCSCCLAPYCSDAPAICQACRTRFRPERESDRRLRELAPEEVCA</sequence>
<protein>
    <recommendedName>
        <fullName evidence="14">General transcription factor IIH subunit 3</fullName>
    </recommendedName>
</protein>
<evidence type="ECO:0000256" key="2">
    <source>
        <dbReference type="ARBA" id="ARBA00005273"/>
    </source>
</evidence>
<keyword evidence="9 11" id="KW-0234">DNA repair</keyword>
<keyword evidence="5 11" id="KW-0863">Zinc-finger</keyword>
<keyword evidence="3 11" id="KW-0479">Metal-binding</keyword>
<comment type="subcellular location">
    <subcellularLocation>
        <location evidence="1 11">Nucleus</location>
    </subcellularLocation>
</comment>
<proteinExistence type="inferred from homology"/>
<organism evidence="12 13">
    <name type="scientific">Prorocentrum cordatum</name>
    <dbReference type="NCBI Taxonomy" id="2364126"/>
    <lineage>
        <taxon>Eukaryota</taxon>
        <taxon>Sar</taxon>
        <taxon>Alveolata</taxon>
        <taxon>Dinophyceae</taxon>
        <taxon>Prorocentrales</taxon>
        <taxon>Prorocentraceae</taxon>
        <taxon>Prorocentrum</taxon>
    </lineage>
</organism>
<accession>A0ABN9UMZ5</accession>
<dbReference type="PANTHER" id="PTHR12831">
    <property type="entry name" value="TRANSCRIPTION INITIATION FACTOR IIH TFIIH , POLYPEPTIDE 3-RELATED"/>
    <property type="match status" value="1"/>
</dbReference>
<dbReference type="InterPro" id="IPR036465">
    <property type="entry name" value="vWFA_dom_sf"/>
</dbReference>
<evidence type="ECO:0000256" key="6">
    <source>
        <dbReference type="ARBA" id="ARBA00022833"/>
    </source>
</evidence>
<evidence type="ECO:0000256" key="7">
    <source>
        <dbReference type="ARBA" id="ARBA00023015"/>
    </source>
</evidence>
<dbReference type="EMBL" id="CAUYUJ010016058">
    <property type="protein sequence ID" value="CAK0861290.1"/>
    <property type="molecule type" value="Genomic_DNA"/>
</dbReference>
<evidence type="ECO:0000256" key="3">
    <source>
        <dbReference type="ARBA" id="ARBA00022723"/>
    </source>
</evidence>
<evidence type="ECO:0000256" key="8">
    <source>
        <dbReference type="ARBA" id="ARBA00023163"/>
    </source>
</evidence>
<evidence type="ECO:0000313" key="13">
    <source>
        <dbReference type="Proteomes" id="UP001189429"/>
    </source>
</evidence>
<evidence type="ECO:0008006" key="14">
    <source>
        <dbReference type="Google" id="ProtNLM"/>
    </source>
</evidence>
<keyword evidence="7 11" id="KW-0805">Transcription regulation</keyword>
<keyword evidence="10 11" id="KW-0539">Nucleus</keyword>
<keyword evidence="8 11" id="KW-0804">Transcription</keyword>
<dbReference type="Gene3D" id="3.40.50.410">
    <property type="entry name" value="von Willebrand factor, type A domain"/>
    <property type="match status" value="1"/>
</dbReference>
<dbReference type="PANTHER" id="PTHR12831:SF0">
    <property type="entry name" value="GENERAL TRANSCRIPTION FACTOR IIH SUBUNIT 3"/>
    <property type="match status" value="1"/>
</dbReference>
<comment type="similarity">
    <text evidence="2 11">Belongs to the TFB4 family.</text>
</comment>
<evidence type="ECO:0000256" key="4">
    <source>
        <dbReference type="ARBA" id="ARBA00022763"/>
    </source>
</evidence>
<evidence type="ECO:0000256" key="11">
    <source>
        <dbReference type="RuleBase" id="RU368090"/>
    </source>
</evidence>
<evidence type="ECO:0000256" key="1">
    <source>
        <dbReference type="ARBA" id="ARBA00004123"/>
    </source>
</evidence>
<gene>
    <name evidence="12" type="ORF">PCOR1329_LOCUS49999</name>
</gene>
<keyword evidence="6 11" id="KW-0862">Zinc</keyword>
<reference evidence="12" key="1">
    <citation type="submission" date="2023-10" db="EMBL/GenBank/DDBJ databases">
        <authorList>
            <person name="Chen Y."/>
            <person name="Shah S."/>
            <person name="Dougan E. K."/>
            <person name="Thang M."/>
            <person name="Chan C."/>
        </authorList>
    </citation>
    <scope>NUCLEOTIDE SEQUENCE [LARGE SCALE GENOMIC DNA]</scope>
</reference>
<evidence type="ECO:0000256" key="9">
    <source>
        <dbReference type="ARBA" id="ARBA00023204"/>
    </source>
</evidence>
<keyword evidence="13" id="KW-1185">Reference proteome</keyword>
<name>A0ABN9UMZ5_9DINO</name>
<evidence type="ECO:0000256" key="5">
    <source>
        <dbReference type="ARBA" id="ARBA00022771"/>
    </source>
</evidence>
<dbReference type="InterPro" id="IPR004600">
    <property type="entry name" value="TFIIH_Tfb4/GTF2H3"/>
</dbReference>
<comment type="caution">
    <text evidence="12">The sequence shown here is derived from an EMBL/GenBank/DDBJ whole genome shotgun (WGS) entry which is preliminary data.</text>
</comment>